<dbReference type="NCBIfam" id="TIGR00741">
    <property type="entry name" value="yfiA"/>
    <property type="match status" value="1"/>
</dbReference>
<comment type="subunit">
    <text evidence="3">Associates exclusively with 100S ribosomes, which are dimers of 70S ribosomes.</text>
</comment>
<accession>D0SL16</accession>
<proteinExistence type="inferred from homology"/>
<dbReference type="Pfam" id="PF02482">
    <property type="entry name" value="Ribosomal_S30AE"/>
    <property type="match status" value="1"/>
</dbReference>
<dbReference type="AlphaFoldDB" id="D0SL16"/>
<dbReference type="InterPro" id="IPR036567">
    <property type="entry name" value="RHF-like"/>
</dbReference>
<dbReference type="GO" id="GO:0022627">
    <property type="term" value="C:cytosolic small ribosomal subunit"/>
    <property type="evidence" value="ECO:0007669"/>
    <property type="project" value="TreeGrafter"/>
</dbReference>
<comment type="similarity">
    <text evidence="2">Belongs to the HPF/YfiA ribosome-associated protein family. Short HPF subfamily.</text>
</comment>
<dbReference type="SUPFAM" id="SSF69754">
    <property type="entry name" value="Ribosome binding protein Y (YfiA homologue)"/>
    <property type="match status" value="1"/>
</dbReference>
<sequence length="118" mass="13683">MRDRIMQITIRGHHLTITPAIEKNIKEKFSQMTKHLDQVNSMQIKLAKDHQIDKRSHKGSANHIAEAIIRLPGVELFAQATADDMYTSIKKLTEKLKRQLAKHRKMQCSYQHELVVLS</sequence>
<dbReference type="PANTHER" id="PTHR33231">
    <property type="entry name" value="30S RIBOSOMAL PROTEIN"/>
    <property type="match status" value="1"/>
</dbReference>
<dbReference type="Gene3D" id="3.30.160.100">
    <property type="entry name" value="Ribosome hibernation promotion factor-like"/>
    <property type="match status" value="1"/>
</dbReference>
<evidence type="ECO:0000256" key="1">
    <source>
        <dbReference type="ARBA" id="ARBA00022845"/>
    </source>
</evidence>
<dbReference type="InterPro" id="IPR003489">
    <property type="entry name" value="RHF/RaiA"/>
</dbReference>
<evidence type="ECO:0000256" key="3">
    <source>
        <dbReference type="ARBA" id="ARBA00038695"/>
    </source>
</evidence>
<evidence type="ECO:0000313" key="7">
    <source>
        <dbReference type="Proteomes" id="UP000018442"/>
    </source>
</evidence>
<dbReference type="PANTHER" id="PTHR33231:SF1">
    <property type="entry name" value="30S RIBOSOMAL PROTEIN"/>
    <property type="match status" value="1"/>
</dbReference>
<dbReference type="CDD" id="cd00552">
    <property type="entry name" value="RaiA"/>
    <property type="match status" value="1"/>
</dbReference>
<dbReference type="EMBL" id="GG705011">
    <property type="protein sequence ID" value="EEY94538.1"/>
    <property type="molecule type" value="Genomic_DNA"/>
</dbReference>
<organism evidence="6 7">
    <name type="scientific">Acinetobacter junii SH205</name>
    <dbReference type="NCBI Taxonomy" id="575587"/>
    <lineage>
        <taxon>Bacteria</taxon>
        <taxon>Pseudomonadati</taxon>
        <taxon>Pseudomonadota</taxon>
        <taxon>Gammaproteobacteria</taxon>
        <taxon>Moraxellales</taxon>
        <taxon>Moraxellaceae</taxon>
        <taxon>Acinetobacter</taxon>
    </lineage>
</organism>
<name>D0SL16_ACIJU</name>
<evidence type="ECO:0000256" key="5">
    <source>
        <dbReference type="ARBA" id="ARBA00041319"/>
    </source>
</evidence>
<protein>
    <recommendedName>
        <fullName evidence="4">Ribosome hibernation promoting factor</fullName>
    </recommendedName>
    <alternativeName>
        <fullName evidence="5">Hibernation factor HPF</fullName>
    </alternativeName>
</protein>
<dbReference type="InterPro" id="IPR050574">
    <property type="entry name" value="HPF/YfiA_ribosome-assoc"/>
</dbReference>
<dbReference type="GO" id="GO:0043024">
    <property type="term" value="F:ribosomal small subunit binding"/>
    <property type="evidence" value="ECO:0007669"/>
    <property type="project" value="TreeGrafter"/>
</dbReference>
<gene>
    <name evidence="6" type="primary">raiA</name>
    <name evidence="6" type="ORF">HMPREF0026_01814</name>
</gene>
<keyword evidence="1" id="KW-0810">Translation regulation</keyword>
<evidence type="ECO:0000313" key="6">
    <source>
        <dbReference type="EMBL" id="EEY94538.1"/>
    </source>
</evidence>
<dbReference type="GO" id="GO:0045900">
    <property type="term" value="P:negative regulation of translational elongation"/>
    <property type="evidence" value="ECO:0007669"/>
    <property type="project" value="TreeGrafter"/>
</dbReference>
<reference evidence="7" key="1">
    <citation type="journal article" date="2012" name="PLoS ONE">
        <title>The success of Acinetobacter species; genetic, metabolic and virulence attributes.</title>
        <authorList>
            <person name="Peleg A.Y."/>
            <person name="de Breij A."/>
            <person name="Adams M.D."/>
            <person name="Cerqueira G.M."/>
            <person name="Mocali S."/>
            <person name="Galardini M."/>
            <person name="Nibbering P.H."/>
            <person name="Earl A.M."/>
            <person name="Ward D.V."/>
            <person name="Paterson D.L."/>
            <person name="Seifert H."/>
            <person name="Dijkshoorn L."/>
        </authorList>
    </citation>
    <scope>NUCLEOTIDE SEQUENCE [LARGE SCALE GENOMIC DNA]</scope>
    <source>
        <strain evidence="7">SH205</strain>
    </source>
</reference>
<evidence type="ECO:0000256" key="2">
    <source>
        <dbReference type="ARBA" id="ARBA00038434"/>
    </source>
</evidence>
<dbReference type="Proteomes" id="UP000018442">
    <property type="component" value="Unassembled WGS sequence"/>
</dbReference>
<dbReference type="HOGENOM" id="CLU_071472_3_1_6"/>
<evidence type="ECO:0000256" key="4">
    <source>
        <dbReference type="ARBA" id="ARBA00041148"/>
    </source>
</evidence>